<reference evidence="8 9" key="1">
    <citation type="submission" date="2024-02" db="EMBL/GenBank/DDBJ databases">
        <authorList>
            <person name="Chen Y."/>
            <person name="Shah S."/>
            <person name="Dougan E. K."/>
            <person name="Thang M."/>
            <person name="Chan C."/>
        </authorList>
    </citation>
    <scope>NUCLEOTIDE SEQUENCE [LARGE SCALE GENOMIC DNA]</scope>
</reference>
<keyword evidence="9" id="KW-1185">Reference proteome</keyword>
<evidence type="ECO:0000256" key="6">
    <source>
        <dbReference type="SAM" id="MobiDB-lite"/>
    </source>
</evidence>
<keyword evidence="4 5" id="KW-0274">FAD</keyword>
<dbReference type="InterPro" id="IPR036188">
    <property type="entry name" value="FAD/NAD-bd_sf"/>
</dbReference>
<dbReference type="InterPro" id="IPR000172">
    <property type="entry name" value="GMC_OxRdtase_N"/>
</dbReference>
<proteinExistence type="inferred from homology"/>
<dbReference type="Gene3D" id="3.60.10.10">
    <property type="entry name" value="Endonuclease/exonuclease/phosphatase"/>
    <property type="match status" value="1"/>
</dbReference>
<accession>A0ABP0I164</accession>
<evidence type="ECO:0000313" key="9">
    <source>
        <dbReference type="Proteomes" id="UP001642464"/>
    </source>
</evidence>
<evidence type="ECO:0000256" key="5">
    <source>
        <dbReference type="RuleBase" id="RU003968"/>
    </source>
</evidence>
<feature type="region of interest" description="Disordered" evidence="6">
    <location>
        <begin position="680"/>
        <end position="709"/>
    </location>
</feature>
<dbReference type="PANTHER" id="PTHR11552">
    <property type="entry name" value="GLUCOSE-METHANOL-CHOLINE GMC OXIDOREDUCTASE"/>
    <property type="match status" value="1"/>
</dbReference>
<sequence length="1118" mass="122485">MWKASPPRATSTLRVMQYNVLADAMSDDGFLVRPVLADWPVPERAVPTAEGGQVDFTALLAEMMEAKGKPSLLEECQRKYTCSASAENTRAVIDWEARKLQMMCLIENFDPDVVVLAELDHYDQFLGLLRSLGYESQLEKCKKDYPQYRPALLDSFSDKEPASSKSFAEAWAARGYAFLPHLGSISLHTFMQRGLGMKILEAAGPEWKERLTDPKKGGLQRNWSQVLPPGKAQQLLESAGLEDPRSLDDMGVAIFWKASRLEALELTLQPYPGGGKGIVQVKLQDRRIPDGFRRIPDDGSGVEPEQRFFRALRASFLPATCEDKQETAAFVVMGTHLSSGDTLQDEDERLKREVNCEGGLVHALQRAQDLGDAVILCLDANSHPAIRAGGESSWKVLRQALGASVWDAFFDPQGAVVPAERPELDPPVTSNKVRGPLSAQAKKIGAHAYYLIDHIFYNPGFFEFRSHAFEPKRFKSSKDALEDVQPCLLNPSDHYPDPNTLSVKLKHAASGKKGYNRSQLKLCFAFVVMGSSTRALRLGSTLRAFWPISQPRAGQSSHYDVVVVGAGSAGAHLAYRLSTNPSCRVLLIEAGRQDNALWVHVPVFYFKAIGTPDFDWMWKTDGPTTGLGGRSLAWPRGKVLGGSSSLNGLLYVRGLQSDYDAWAVQNPGWSYEELLPHFQSSEDAPPELSDLGEAAPDTPTFRGSGGPMSVTGNSYRTELSERWSQACAEVCQVPRVRDMSDVAGDQQGGAGVAYFSNFKTPGGFRCSSALPLHEVRHQRSNLHIYCKTQVERLVLHGQRVTGVVVNGQEVSAGEVVLSAGALGSPHLLLQNGIGSPAKLEEAGVKCVHDLPGVGENLQDHLQLRPKFRVRGTPTLNSEVGALVKYAVQGGYLGWLKAMSSPTAWRCGWEFLWNRSGPVSMAASQVCAFVPSRICDVTATTRSKPPDLQFHFQPLSTRALEGTAAVHLDDFDAFTASVCILRPESRGRVALRRDGSLCISPHYLSTDHDQRLALRSLELAREVAQHPLLREIGAEEVDPPAETNLDHARRVAETIYHPAGTCKMGPSSDEEAVVDNELRVHGLEGLRIVDCSIMPTITSGNTHVPTVMIAEKAARLIGT</sequence>
<evidence type="ECO:0000256" key="2">
    <source>
        <dbReference type="ARBA" id="ARBA00010790"/>
    </source>
</evidence>
<dbReference type="SUPFAM" id="SSF51905">
    <property type="entry name" value="FAD/NAD(P)-binding domain"/>
    <property type="match status" value="1"/>
</dbReference>
<feature type="domain" description="Glucose-methanol-choline oxidoreductase N-terminal" evidence="7">
    <location>
        <begin position="637"/>
        <end position="660"/>
    </location>
</feature>
<evidence type="ECO:0000259" key="7">
    <source>
        <dbReference type="PROSITE" id="PS00623"/>
    </source>
</evidence>
<evidence type="ECO:0000256" key="3">
    <source>
        <dbReference type="ARBA" id="ARBA00022630"/>
    </source>
</evidence>
<evidence type="ECO:0000313" key="8">
    <source>
        <dbReference type="EMBL" id="CAK8995208.1"/>
    </source>
</evidence>
<dbReference type="InterPro" id="IPR012132">
    <property type="entry name" value="GMC_OxRdtase"/>
</dbReference>
<comment type="similarity">
    <text evidence="2 5">Belongs to the GMC oxidoreductase family.</text>
</comment>
<dbReference type="Pfam" id="PF00732">
    <property type="entry name" value="GMC_oxred_N"/>
    <property type="match status" value="1"/>
</dbReference>
<protein>
    <submittedName>
        <fullName evidence="8">Oxygen-dependent choline dehydrogenase (CDH) (CHD) (Betaine aldehyde dehydrogenase) (BADH)</fullName>
    </submittedName>
</protein>
<dbReference type="InterPro" id="IPR007867">
    <property type="entry name" value="GMC_OxRtase_C"/>
</dbReference>
<keyword evidence="3 5" id="KW-0285">Flavoprotein</keyword>
<dbReference type="Gene3D" id="3.50.50.60">
    <property type="entry name" value="FAD/NAD(P)-binding domain"/>
    <property type="match status" value="1"/>
</dbReference>
<organism evidence="8 9">
    <name type="scientific">Durusdinium trenchii</name>
    <dbReference type="NCBI Taxonomy" id="1381693"/>
    <lineage>
        <taxon>Eukaryota</taxon>
        <taxon>Sar</taxon>
        <taxon>Alveolata</taxon>
        <taxon>Dinophyceae</taxon>
        <taxon>Suessiales</taxon>
        <taxon>Symbiodiniaceae</taxon>
        <taxon>Durusdinium</taxon>
    </lineage>
</organism>
<dbReference type="Gene3D" id="3.30.560.10">
    <property type="entry name" value="Glucose Oxidase, domain 3"/>
    <property type="match status" value="1"/>
</dbReference>
<dbReference type="Proteomes" id="UP001642464">
    <property type="component" value="Unassembled WGS sequence"/>
</dbReference>
<dbReference type="PANTHER" id="PTHR11552:SF147">
    <property type="entry name" value="CHOLINE DEHYDROGENASE, MITOCHONDRIAL"/>
    <property type="match status" value="1"/>
</dbReference>
<dbReference type="SUPFAM" id="SSF54373">
    <property type="entry name" value="FAD-linked reductases, C-terminal domain"/>
    <property type="match status" value="1"/>
</dbReference>
<gene>
    <name evidence="8" type="ORF">SCF082_LOCUS4254</name>
</gene>
<evidence type="ECO:0000256" key="4">
    <source>
        <dbReference type="ARBA" id="ARBA00022827"/>
    </source>
</evidence>
<comment type="cofactor">
    <cofactor evidence="1">
        <name>FAD</name>
        <dbReference type="ChEBI" id="CHEBI:57692"/>
    </cofactor>
</comment>
<dbReference type="PROSITE" id="PS00623">
    <property type="entry name" value="GMC_OXRED_1"/>
    <property type="match status" value="1"/>
</dbReference>
<dbReference type="InterPro" id="IPR036691">
    <property type="entry name" value="Endo/exonu/phosph_ase_sf"/>
</dbReference>
<comment type="caution">
    <text evidence="8">The sequence shown here is derived from an EMBL/GenBank/DDBJ whole genome shotgun (WGS) entry which is preliminary data.</text>
</comment>
<dbReference type="EMBL" id="CAXAMM010002213">
    <property type="protein sequence ID" value="CAK8995208.1"/>
    <property type="molecule type" value="Genomic_DNA"/>
</dbReference>
<dbReference type="Pfam" id="PF05199">
    <property type="entry name" value="GMC_oxred_C"/>
    <property type="match status" value="1"/>
</dbReference>
<dbReference type="SUPFAM" id="SSF56219">
    <property type="entry name" value="DNase I-like"/>
    <property type="match status" value="1"/>
</dbReference>
<evidence type="ECO:0000256" key="1">
    <source>
        <dbReference type="ARBA" id="ARBA00001974"/>
    </source>
</evidence>
<name>A0ABP0I164_9DINO</name>